<sequence>MYPTVHKSYPPFWFHTWYSPEPGSMNPMQRATCPDTSPFCPASPHLILSIHSLRATKLNRNLFINSASKRYGNFHLK</sequence>
<proteinExistence type="predicted"/>
<protein>
    <submittedName>
        <fullName evidence="1">Uncharacterized protein</fullName>
    </submittedName>
</protein>
<name>A0ACB9IQI8_9ASTR</name>
<accession>A0ACB9IQI8</accession>
<reference evidence="2" key="1">
    <citation type="journal article" date="2022" name="Mol. Ecol. Resour.">
        <title>The genomes of chicory, endive, great burdock and yacon provide insights into Asteraceae palaeo-polyploidization history and plant inulin production.</title>
        <authorList>
            <person name="Fan W."/>
            <person name="Wang S."/>
            <person name="Wang H."/>
            <person name="Wang A."/>
            <person name="Jiang F."/>
            <person name="Liu H."/>
            <person name="Zhao H."/>
            <person name="Xu D."/>
            <person name="Zhang Y."/>
        </authorList>
    </citation>
    <scope>NUCLEOTIDE SEQUENCE [LARGE SCALE GENOMIC DNA]</scope>
    <source>
        <strain evidence="2">cv. Yunnan</strain>
    </source>
</reference>
<gene>
    <name evidence="1" type="ORF">L1987_19979</name>
</gene>
<evidence type="ECO:0000313" key="2">
    <source>
        <dbReference type="Proteomes" id="UP001056120"/>
    </source>
</evidence>
<reference evidence="1 2" key="2">
    <citation type="journal article" date="2022" name="Mol. Ecol. Resour.">
        <title>The genomes of chicory, endive, great burdock and yacon provide insights into Asteraceae paleo-polyploidization history and plant inulin production.</title>
        <authorList>
            <person name="Fan W."/>
            <person name="Wang S."/>
            <person name="Wang H."/>
            <person name="Wang A."/>
            <person name="Jiang F."/>
            <person name="Liu H."/>
            <person name="Zhao H."/>
            <person name="Xu D."/>
            <person name="Zhang Y."/>
        </authorList>
    </citation>
    <scope>NUCLEOTIDE SEQUENCE [LARGE SCALE GENOMIC DNA]</scope>
    <source>
        <strain evidence="2">cv. Yunnan</strain>
        <tissue evidence="1">Leaves</tissue>
    </source>
</reference>
<dbReference type="EMBL" id="CM042024">
    <property type="protein sequence ID" value="KAI3810367.1"/>
    <property type="molecule type" value="Genomic_DNA"/>
</dbReference>
<evidence type="ECO:0000313" key="1">
    <source>
        <dbReference type="EMBL" id="KAI3810367.1"/>
    </source>
</evidence>
<organism evidence="1 2">
    <name type="scientific">Smallanthus sonchifolius</name>
    <dbReference type="NCBI Taxonomy" id="185202"/>
    <lineage>
        <taxon>Eukaryota</taxon>
        <taxon>Viridiplantae</taxon>
        <taxon>Streptophyta</taxon>
        <taxon>Embryophyta</taxon>
        <taxon>Tracheophyta</taxon>
        <taxon>Spermatophyta</taxon>
        <taxon>Magnoliopsida</taxon>
        <taxon>eudicotyledons</taxon>
        <taxon>Gunneridae</taxon>
        <taxon>Pentapetalae</taxon>
        <taxon>asterids</taxon>
        <taxon>campanulids</taxon>
        <taxon>Asterales</taxon>
        <taxon>Asteraceae</taxon>
        <taxon>Asteroideae</taxon>
        <taxon>Heliantheae alliance</taxon>
        <taxon>Millerieae</taxon>
        <taxon>Smallanthus</taxon>
    </lineage>
</organism>
<dbReference type="Proteomes" id="UP001056120">
    <property type="component" value="Linkage Group LG07"/>
</dbReference>
<keyword evidence="2" id="KW-1185">Reference proteome</keyword>
<comment type="caution">
    <text evidence="1">The sequence shown here is derived from an EMBL/GenBank/DDBJ whole genome shotgun (WGS) entry which is preliminary data.</text>
</comment>